<dbReference type="AlphaFoldDB" id="A0A554SA33"/>
<evidence type="ECO:0000313" key="3">
    <source>
        <dbReference type="EMBL" id="TSD63215.1"/>
    </source>
</evidence>
<keyword evidence="1" id="KW-0472">Membrane</keyword>
<gene>
    <name evidence="3" type="ORF">FNM00_09280</name>
</gene>
<organism evidence="3 4">
    <name type="scientific">Aeromicrobium piscarium</name>
    <dbReference type="NCBI Taxonomy" id="2590901"/>
    <lineage>
        <taxon>Bacteria</taxon>
        <taxon>Bacillati</taxon>
        <taxon>Actinomycetota</taxon>
        <taxon>Actinomycetes</taxon>
        <taxon>Propionibacteriales</taxon>
        <taxon>Nocardioidaceae</taxon>
        <taxon>Aeromicrobium</taxon>
    </lineage>
</organism>
<accession>A0A554SA33</accession>
<dbReference type="Pfam" id="PF13828">
    <property type="entry name" value="DUF4190"/>
    <property type="match status" value="1"/>
</dbReference>
<keyword evidence="1" id="KW-0812">Transmembrane</keyword>
<dbReference type="EMBL" id="VLNT01000006">
    <property type="protein sequence ID" value="TSD63215.1"/>
    <property type="molecule type" value="Genomic_DNA"/>
</dbReference>
<dbReference type="InterPro" id="IPR025241">
    <property type="entry name" value="DUF4190"/>
</dbReference>
<dbReference type="OrthoDB" id="3748801at2"/>
<sequence length="77" mass="7988">MILGIVSIVCCGLFAGIPAFILAQMARKEIAQTGQGGSGMATAGWWLGLISIVLSAISLVLYATGVLTFDFNSSTTY</sequence>
<feature type="domain" description="DUF4190" evidence="2">
    <location>
        <begin position="1"/>
        <end position="57"/>
    </location>
</feature>
<dbReference type="Proteomes" id="UP000316988">
    <property type="component" value="Unassembled WGS sequence"/>
</dbReference>
<evidence type="ECO:0000259" key="2">
    <source>
        <dbReference type="Pfam" id="PF13828"/>
    </source>
</evidence>
<evidence type="ECO:0000313" key="4">
    <source>
        <dbReference type="Proteomes" id="UP000316988"/>
    </source>
</evidence>
<protein>
    <submittedName>
        <fullName evidence="3">DUF4190 domain-containing protein</fullName>
    </submittedName>
</protein>
<name>A0A554SA33_9ACTN</name>
<keyword evidence="1" id="KW-1133">Transmembrane helix</keyword>
<feature type="transmembrane region" description="Helical" evidence="1">
    <location>
        <begin position="43"/>
        <end position="69"/>
    </location>
</feature>
<comment type="caution">
    <text evidence="3">The sequence shown here is derived from an EMBL/GenBank/DDBJ whole genome shotgun (WGS) entry which is preliminary data.</text>
</comment>
<evidence type="ECO:0000256" key="1">
    <source>
        <dbReference type="SAM" id="Phobius"/>
    </source>
</evidence>
<keyword evidence="4" id="KW-1185">Reference proteome</keyword>
<proteinExistence type="predicted"/>
<reference evidence="3 4" key="1">
    <citation type="submission" date="2019-07" db="EMBL/GenBank/DDBJ databases">
        <authorList>
            <person name="Zhao L.H."/>
        </authorList>
    </citation>
    <scope>NUCLEOTIDE SEQUENCE [LARGE SCALE GENOMIC DNA]</scope>
    <source>
        <strain evidence="3 4">Co35</strain>
    </source>
</reference>